<dbReference type="RefSeq" id="XP_062632935.1">
    <property type="nucleotide sequence ID" value="XM_062785012.1"/>
</dbReference>
<dbReference type="Proteomes" id="UP001302676">
    <property type="component" value="Unassembled WGS sequence"/>
</dbReference>
<feature type="region of interest" description="Disordered" evidence="1">
    <location>
        <begin position="155"/>
        <end position="184"/>
    </location>
</feature>
<feature type="compositionally biased region" description="Low complexity" evidence="1">
    <location>
        <begin position="174"/>
        <end position="183"/>
    </location>
</feature>
<evidence type="ECO:0000256" key="1">
    <source>
        <dbReference type="SAM" id="MobiDB-lite"/>
    </source>
</evidence>
<reference evidence="3" key="2">
    <citation type="submission" date="2023-05" db="EMBL/GenBank/DDBJ databases">
        <authorList>
            <consortium name="Lawrence Berkeley National Laboratory"/>
            <person name="Steindorff A."/>
            <person name="Hensen N."/>
            <person name="Bonometti L."/>
            <person name="Westerberg I."/>
            <person name="Brannstrom I.O."/>
            <person name="Guillou S."/>
            <person name="Cros-Aarteil S."/>
            <person name="Calhoun S."/>
            <person name="Haridas S."/>
            <person name="Kuo A."/>
            <person name="Mondo S."/>
            <person name="Pangilinan J."/>
            <person name="Riley R."/>
            <person name="Labutti K."/>
            <person name="Andreopoulos B."/>
            <person name="Lipzen A."/>
            <person name="Chen C."/>
            <person name="Yanf M."/>
            <person name="Daum C."/>
            <person name="Ng V."/>
            <person name="Clum A."/>
            <person name="Ohm R."/>
            <person name="Martin F."/>
            <person name="Silar P."/>
            <person name="Natvig D."/>
            <person name="Lalanne C."/>
            <person name="Gautier V."/>
            <person name="Ament-Velasquez S.L."/>
            <person name="Kruys A."/>
            <person name="Hutchinson M.I."/>
            <person name="Powell A.J."/>
            <person name="Barry K."/>
            <person name="Miller A.N."/>
            <person name="Grigoriev I.V."/>
            <person name="Debuchy R."/>
            <person name="Gladieux P."/>
            <person name="Thoren M.H."/>
            <person name="Johannesson H."/>
        </authorList>
    </citation>
    <scope>NUCLEOTIDE SEQUENCE</scope>
    <source>
        <strain evidence="3">CBS 141.50</strain>
    </source>
</reference>
<evidence type="ECO:0000313" key="4">
    <source>
        <dbReference type="Proteomes" id="UP001302676"/>
    </source>
</evidence>
<proteinExistence type="predicted"/>
<gene>
    <name evidence="3" type="ORF">C8A04DRAFT_40626</name>
</gene>
<keyword evidence="2" id="KW-0812">Transmembrane</keyword>
<feature type="transmembrane region" description="Helical" evidence="2">
    <location>
        <begin position="20"/>
        <end position="39"/>
    </location>
</feature>
<comment type="caution">
    <text evidence="3">The sequence shown here is derived from an EMBL/GenBank/DDBJ whole genome shotgun (WGS) entry which is preliminary data.</text>
</comment>
<accession>A0AAN6UV95</accession>
<reference evidence="3" key="1">
    <citation type="journal article" date="2023" name="Mol. Phylogenet. Evol.">
        <title>Genome-scale phylogeny and comparative genomics of the fungal order Sordariales.</title>
        <authorList>
            <person name="Hensen N."/>
            <person name="Bonometti L."/>
            <person name="Westerberg I."/>
            <person name="Brannstrom I.O."/>
            <person name="Guillou S."/>
            <person name="Cros-Aarteil S."/>
            <person name="Calhoun S."/>
            <person name="Haridas S."/>
            <person name="Kuo A."/>
            <person name="Mondo S."/>
            <person name="Pangilinan J."/>
            <person name="Riley R."/>
            <person name="LaButti K."/>
            <person name="Andreopoulos B."/>
            <person name="Lipzen A."/>
            <person name="Chen C."/>
            <person name="Yan M."/>
            <person name="Daum C."/>
            <person name="Ng V."/>
            <person name="Clum A."/>
            <person name="Steindorff A."/>
            <person name="Ohm R.A."/>
            <person name="Martin F."/>
            <person name="Silar P."/>
            <person name="Natvig D.O."/>
            <person name="Lalanne C."/>
            <person name="Gautier V."/>
            <person name="Ament-Velasquez S.L."/>
            <person name="Kruys A."/>
            <person name="Hutchinson M.I."/>
            <person name="Powell A.J."/>
            <person name="Barry K."/>
            <person name="Miller A.N."/>
            <person name="Grigoriev I.V."/>
            <person name="Debuchy R."/>
            <person name="Gladieux P."/>
            <person name="Hiltunen Thoren M."/>
            <person name="Johannesson H."/>
        </authorList>
    </citation>
    <scope>NUCLEOTIDE SEQUENCE</scope>
    <source>
        <strain evidence="3">CBS 141.50</strain>
    </source>
</reference>
<dbReference type="PANTHER" id="PTHR39608">
    <property type="entry name" value="INTEGRAL MEMBRANE PROTEIN (AFU_ORTHOLOGUE AFUA_5G08640)"/>
    <property type="match status" value="1"/>
</dbReference>
<dbReference type="GeneID" id="87821625"/>
<keyword evidence="2" id="KW-1133">Transmembrane helix</keyword>
<dbReference type="EMBL" id="MU853658">
    <property type="protein sequence ID" value="KAK4139564.1"/>
    <property type="molecule type" value="Genomic_DNA"/>
</dbReference>
<dbReference type="PANTHER" id="PTHR39608:SF2">
    <property type="entry name" value="MARVEL DOMAIN-CONTAINING PROTEIN"/>
    <property type="match status" value="1"/>
</dbReference>
<protein>
    <recommendedName>
        <fullName evidence="5">MARVEL domain-containing protein</fullName>
    </recommendedName>
</protein>
<sequence length="199" mass="22281">MNTIGNFFNGRIARTLLSANNFIILASSVIITGILSYFLRHWRDRGTHLVYNEVIAVLTLFIYLIAMVLPALKSYRGYLLPLNMALTYLWLTSLIFSSQDYAGNRCRYFSPNTTRHCGLKHTVQAFHIIGFVFLLFNTIQEALMWASYRRENQQHGAVHGGGDPEKDRPLTNATGTTTGTTQGTTGGAVPGLIYMCTHL</sequence>
<name>A0AAN6UV95_9PEZI</name>
<feature type="transmembrane region" description="Helical" evidence="2">
    <location>
        <begin position="78"/>
        <end position="97"/>
    </location>
</feature>
<organism evidence="3 4">
    <name type="scientific">Dichotomopilus funicola</name>
    <dbReference type="NCBI Taxonomy" id="1934379"/>
    <lineage>
        <taxon>Eukaryota</taxon>
        <taxon>Fungi</taxon>
        <taxon>Dikarya</taxon>
        <taxon>Ascomycota</taxon>
        <taxon>Pezizomycotina</taxon>
        <taxon>Sordariomycetes</taxon>
        <taxon>Sordariomycetidae</taxon>
        <taxon>Sordariales</taxon>
        <taxon>Chaetomiaceae</taxon>
        <taxon>Dichotomopilus</taxon>
    </lineage>
</organism>
<feature type="transmembrane region" description="Helical" evidence="2">
    <location>
        <begin position="51"/>
        <end position="72"/>
    </location>
</feature>
<keyword evidence="4" id="KW-1185">Reference proteome</keyword>
<evidence type="ECO:0000313" key="3">
    <source>
        <dbReference type="EMBL" id="KAK4139564.1"/>
    </source>
</evidence>
<evidence type="ECO:0008006" key="5">
    <source>
        <dbReference type="Google" id="ProtNLM"/>
    </source>
</evidence>
<evidence type="ECO:0000256" key="2">
    <source>
        <dbReference type="SAM" id="Phobius"/>
    </source>
</evidence>
<keyword evidence="2" id="KW-0472">Membrane</keyword>
<dbReference type="AlphaFoldDB" id="A0AAN6UV95"/>